<evidence type="ECO:0000313" key="1">
    <source>
        <dbReference type="EMBL" id="GAL02479.1"/>
    </source>
</evidence>
<sequence>MDTKPLDFTLPSTLDGKVDDVEKWQKGKYLVAGLGHCSECHTPRNIAQALDEKRIFQGNIIDGWNAPGITATELFVDGWDITSLTDFLHTGHSSKGSAFAGMADVIKNSLSLMTRDDIEAMSYYLLAGDTNNFLAEGSQRLQPSGFTDAAYQSDIYQTYNQTCGACHGEDGKGRDPIAPTCTTTDHHAPRSVQYDCRDHSRLAADLSR</sequence>
<dbReference type="EMBL" id="BBMN01000001">
    <property type="protein sequence ID" value="GAL02479.1"/>
    <property type="molecule type" value="Genomic_DNA"/>
</dbReference>
<name>A0A090QL21_9GAMM</name>
<evidence type="ECO:0000313" key="2">
    <source>
        <dbReference type="Proteomes" id="UP000029227"/>
    </source>
</evidence>
<protein>
    <submittedName>
        <fullName evidence="1">Putative diheme cytochrome c-553</fullName>
    </submittedName>
</protein>
<dbReference type="PANTHER" id="PTHR35008:SF8">
    <property type="entry name" value="ALCOHOL DEHYDROGENASE CYTOCHROME C SUBUNIT"/>
    <property type="match status" value="1"/>
</dbReference>
<dbReference type="AlphaFoldDB" id="A0A090QL21"/>
<dbReference type="STRING" id="754436.JCM19237_5372"/>
<dbReference type="Gene3D" id="1.10.760.10">
    <property type="entry name" value="Cytochrome c-like domain"/>
    <property type="match status" value="1"/>
</dbReference>
<dbReference type="PANTHER" id="PTHR35008">
    <property type="entry name" value="BLL4482 PROTEIN-RELATED"/>
    <property type="match status" value="1"/>
</dbReference>
<accession>A0A090QL21</accession>
<dbReference type="InterPro" id="IPR036909">
    <property type="entry name" value="Cyt_c-like_dom_sf"/>
</dbReference>
<proteinExistence type="predicted"/>
<dbReference type="SUPFAM" id="SSF46626">
    <property type="entry name" value="Cytochrome c"/>
    <property type="match status" value="1"/>
</dbReference>
<dbReference type="GO" id="GO:0009055">
    <property type="term" value="F:electron transfer activity"/>
    <property type="evidence" value="ECO:0007669"/>
    <property type="project" value="InterPro"/>
</dbReference>
<gene>
    <name evidence="1" type="ORF">JCM19237_5372</name>
</gene>
<dbReference type="Proteomes" id="UP000029227">
    <property type="component" value="Unassembled WGS sequence"/>
</dbReference>
<organism evidence="1 2">
    <name type="scientific">Photobacterium aphoticum</name>
    <dbReference type="NCBI Taxonomy" id="754436"/>
    <lineage>
        <taxon>Bacteria</taxon>
        <taxon>Pseudomonadati</taxon>
        <taxon>Pseudomonadota</taxon>
        <taxon>Gammaproteobacteria</taxon>
        <taxon>Vibrionales</taxon>
        <taxon>Vibrionaceae</taxon>
        <taxon>Photobacterium</taxon>
    </lineage>
</organism>
<dbReference type="GO" id="GO:0020037">
    <property type="term" value="F:heme binding"/>
    <property type="evidence" value="ECO:0007669"/>
    <property type="project" value="InterPro"/>
</dbReference>
<dbReference type="InterPro" id="IPR051459">
    <property type="entry name" value="Cytochrome_c-type_DH"/>
</dbReference>
<dbReference type="eggNOG" id="COG2010">
    <property type="taxonomic scope" value="Bacteria"/>
</dbReference>
<comment type="caution">
    <text evidence="1">The sequence shown here is derived from an EMBL/GenBank/DDBJ whole genome shotgun (WGS) entry which is preliminary data.</text>
</comment>
<reference evidence="1 2" key="1">
    <citation type="journal article" date="2014" name="Genome Announc.">
        <title>Draft Genome Sequences of Two Vibrionaceae Species, Vibrio ponticus C121 and Photobacterium aphoticum C119, Isolated as Coral Reef Microbiota.</title>
        <authorList>
            <person name="Al-saari N."/>
            <person name="Meirelles P.M."/>
            <person name="Mino S."/>
            <person name="Suda W."/>
            <person name="Oshima K."/>
            <person name="Hattori M."/>
            <person name="Ohkuma M."/>
            <person name="Thompson F.L."/>
            <person name="Gomez-Gil B."/>
            <person name="Sawabe T."/>
            <person name="Sawabe T."/>
        </authorList>
    </citation>
    <scope>NUCLEOTIDE SEQUENCE [LARGE SCALE GENOMIC DNA]</scope>
    <source>
        <strain evidence="1 2">JCM 19237</strain>
    </source>
</reference>